<feature type="compositionally biased region" description="Basic residues" evidence="2">
    <location>
        <begin position="1700"/>
        <end position="1710"/>
    </location>
</feature>
<evidence type="ECO:0000313" key="5">
    <source>
        <dbReference type="RefSeq" id="XP_013389844.1"/>
    </source>
</evidence>
<feature type="compositionally biased region" description="Basic and acidic residues" evidence="2">
    <location>
        <begin position="1483"/>
        <end position="1497"/>
    </location>
</feature>
<feature type="region of interest" description="Disordered" evidence="2">
    <location>
        <begin position="919"/>
        <end position="979"/>
    </location>
</feature>
<feature type="compositionally biased region" description="Basic and acidic residues" evidence="2">
    <location>
        <begin position="1624"/>
        <end position="1634"/>
    </location>
</feature>
<feature type="region of interest" description="Disordered" evidence="2">
    <location>
        <begin position="85"/>
        <end position="117"/>
    </location>
</feature>
<feature type="compositionally biased region" description="Basic and acidic residues" evidence="2">
    <location>
        <begin position="955"/>
        <end position="979"/>
    </location>
</feature>
<feature type="region of interest" description="Disordered" evidence="2">
    <location>
        <begin position="1700"/>
        <end position="1753"/>
    </location>
</feature>
<dbReference type="Gene3D" id="3.10.390.10">
    <property type="entry name" value="SAND domain-like"/>
    <property type="match status" value="1"/>
</dbReference>
<feature type="compositionally biased region" description="Basic and acidic residues" evidence="2">
    <location>
        <begin position="1591"/>
        <end position="1604"/>
    </location>
</feature>
<feature type="compositionally biased region" description="Basic residues" evidence="2">
    <location>
        <begin position="943"/>
        <end position="954"/>
    </location>
</feature>
<feature type="region of interest" description="Disordered" evidence="2">
    <location>
        <begin position="1480"/>
        <end position="1538"/>
    </location>
</feature>
<dbReference type="Pfam" id="PF25867">
    <property type="entry name" value="HTH_75"/>
    <property type="match status" value="1"/>
</dbReference>
<organism evidence="4 5">
    <name type="scientific">Lingula anatina</name>
    <name type="common">Brachiopod</name>
    <name type="synonym">Lingula unguis</name>
    <dbReference type="NCBI Taxonomy" id="7574"/>
    <lineage>
        <taxon>Eukaryota</taxon>
        <taxon>Metazoa</taxon>
        <taxon>Spiralia</taxon>
        <taxon>Lophotrochozoa</taxon>
        <taxon>Brachiopoda</taxon>
        <taxon>Linguliformea</taxon>
        <taxon>Lingulata</taxon>
        <taxon>Lingulida</taxon>
        <taxon>Linguloidea</taxon>
        <taxon>Lingulidae</taxon>
        <taxon>Lingula</taxon>
    </lineage>
</organism>
<feature type="compositionally biased region" description="Basic residues" evidence="2">
    <location>
        <begin position="2016"/>
        <end position="2029"/>
    </location>
</feature>
<feature type="compositionally biased region" description="Basic and acidic residues" evidence="2">
    <location>
        <begin position="886"/>
        <end position="898"/>
    </location>
</feature>
<evidence type="ECO:0000313" key="4">
    <source>
        <dbReference type="Proteomes" id="UP000085678"/>
    </source>
</evidence>
<dbReference type="RefSeq" id="XP_013389844.1">
    <property type="nucleotide sequence ID" value="XM_013534390.2"/>
</dbReference>
<feature type="region of interest" description="Disordered" evidence="2">
    <location>
        <begin position="868"/>
        <end position="903"/>
    </location>
</feature>
<dbReference type="InterPro" id="IPR059069">
    <property type="entry name" value="DHD_metazoa"/>
</dbReference>
<reference evidence="5 6" key="1">
    <citation type="submission" date="2025-04" db="UniProtKB">
        <authorList>
            <consortium name="RefSeq"/>
        </authorList>
    </citation>
    <scope>IDENTIFICATION</scope>
    <source>
        <tissue evidence="5 6">Gonads</tissue>
    </source>
</reference>
<evidence type="ECO:0000256" key="2">
    <source>
        <dbReference type="SAM" id="MobiDB-lite"/>
    </source>
</evidence>
<gene>
    <name evidence="5 6" type="primary">LOC106158434</name>
</gene>
<dbReference type="InterPro" id="IPR010919">
    <property type="entry name" value="SAND-like_dom_sf"/>
</dbReference>
<feature type="compositionally biased region" description="Basic and acidic residues" evidence="2">
    <location>
        <begin position="868"/>
        <end position="878"/>
    </location>
</feature>
<dbReference type="RefSeq" id="XP_013389845.1">
    <property type="nucleotide sequence ID" value="XM_013534391.2"/>
</dbReference>
<dbReference type="Proteomes" id="UP000085678">
    <property type="component" value="Unplaced"/>
</dbReference>
<feature type="region of interest" description="Disordered" evidence="2">
    <location>
        <begin position="1788"/>
        <end position="1825"/>
    </location>
</feature>
<feature type="compositionally biased region" description="Polar residues" evidence="2">
    <location>
        <begin position="1044"/>
        <end position="1070"/>
    </location>
</feature>
<feature type="region of interest" description="Disordered" evidence="2">
    <location>
        <begin position="203"/>
        <end position="293"/>
    </location>
</feature>
<feature type="compositionally biased region" description="Basic and acidic residues" evidence="2">
    <location>
        <begin position="635"/>
        <end position="650"/>
    </location>
</feature>
<feature type="compositionally biased region" description="Basic and acidic residues" evidence="2">
    <location>
        <begin position="1788"/>
        <end position="1797"/>
    </location>
</feature>
<feature type="compositionally biased region" description="Basic and acidic residues" evidence="2">
    <location>
        <begin position="1816"/>
        <end position="1825"/>
    </location>
</feature>
<feature type="compositionally biased region" description="Polar residues" evidence="2">
    <location>
        <begin position="1645"/>
        <end position="1664"/>
    </location>
</feature>
<feature type="region of interest" description="Disordered" evidence="2">
    <location>
        <begin position="1553"/>
        <end position="1669"/>
    </location>
</feature>
<feature type="compositionally biased region" description="Polar residues" evidence="2">
    <location>
        <begin position="1501"/>
        <end position="1510"/>
    </location>
</feature>
<sequence>MFSCTSSINQTKEMDEFNPLDVLAAAAALKSHTLCDAKDSSNSPDPKDSTTLKAKSRPSIVNNSQQDMTIKTAAVDVTKNLNKTTNGEVSASDEESKWDNNTWQKTNGDVKSPEHKHTVVKTKKMVISASGTSVSQNFPTLRNALDISVCDINSNNKQVEHVTTNHQDTDKQSNLEDDSCVSATQAGIGPNTLTRGAFHCQTTTSERTNKGEVDSDGSVTEVDQSEQKSVVIAKGSDSVDSLSAKGPSSDKSDSEMGCDTTVAPDSDSGVEPGSPEETKIESHEMTETSVEMTSPVTVAAKPSTLTLYVTTSSNGQKMVKTPLPGVQHKHQLATIVAKPASQQQKTTLAFTNGNKVVYLPVKSALAQGNVGVKGQKVVAVTQAGAKVQQRPIVSPIQMSSKTSISTAALNIGKVTAQAGTKVITVFPDKLCQGQSLLGNRVTDAGGDNGLTTTCGQKVVLPSTSNPSATESQPDGEKAVSSALGQINSMHTKLNNMKSSSCPSTAVTLDNAHEDGLKSLDSSISKKSNLLKDDASFNLPSIVPDESQLINVRTNQCGSGGEDVEHPVSCDRTDKEKEDSDIKSSRSSHLITSDKLPSAACGDEVGSSHSAASITHDNKTHKGEAVQTSTSARTDLGNESKPEVGVEKSDLGESSISKSLAVTSVGYASGVIARPVTPVNSSITRIQARGSSPILTSQAQATPPVASAHQPMRGIILSGGLGALSNAQAQFSAALHKASKTTPSTAHILPAGGVLGPTTTTTTPQGILTKAGIAGTAASMQAYSQHMSSNTSQALPLSTATGAGVVSPSKIQRYASFMSYPVPRKAKSEDKRNIKMPVEALLHSHALLDHDYCWHAYYEVAINSVLPEKPKKEKKEPRERRKGRKSKASEVESDVHSEVSTEDLAISLDGEDIAEVASPLEKEDHSPDHAVLQDSPEDASSGERKKRKYVRKKPRKSDSSDTENNKEKAAKQAKAKAEADNKVKICGSFQDHFIYFATKKIKSRTRNLDKNKNQNANAYEIAPGDVDFYRKMWVPATTSSTVQVAPSTAIASPPKSMTDSLLPPQQNNSGGLSPGRKEDVFELVDELYMMSEGGIPISDVDTSLDTSFITTETVTTASFPPVQKLPHSQPIPQQQQQQQQDIDEILKSLTAEEIKEILNNMNSDALMSTDPTLSSILDTVVDTSALPVGSNVVKPAYIDAPLSGIVVEKLDSVQTEDEVDKATSSTAEVLIDPVAGASAGLLQASVETSLVDSSVTGVLSQGSSGQLFDLAEVQTSEYISVPQNTVNLLLNDLNASPVKPSAGEVPTSTNLGTPLGEKLLSALAESSPIRRPQPQSATVAALNFDQAHMGLAGAAGSGMLDKTELFPDMSGNAAPETSLDSSVPELTTVTMYWNTFPALMINNEPHVRLVDIHKQALPAKDTGLLKKRCVTMGLAIKNCSDMQRDFLIRYARASPSKSTVIVSKTTAEELIGFYVNPQPKIHRSSRDEKLDNDTKVDEEVSMPSSSEQGGQSDKEMKDVVPRKRNSSLGAGPAKKQKIHFKLQGDDVLIAEVPKSSIPGDKNSDPGAEENDAVTDSNQKVPTDITKPKKQRKREEPCPSNRLERPRRGKRVRYDQLVQGSCASDSSDHEETEKCGFEPPAMDQSGIDPSSLTGTNTPVGDQTTDCKASLDSKGDTTGFCSEFQKFILPPTPQDTALKVKLRGKKRSKKGFGRGRIALKSSGSSLNNQDENDKKMKTPAMLPDGIVPITPPRGRPRKAELEKMKLVKATRDLQKLKLKAMKLKAVEVKERHRIEKEKMKNLHNAKRQSPRNKKFSHSPQHDSQKQKLDHCYSFYPEDRMEIETLDDTSVGESCEVQRVIACDGEVKPCTVAMEKQKPLEVVHRDAVHRDDQRGRSQDGDLYLHLYKMKNSQCVQCTTCCEFFTVRLFKQHFHDPNDPDMIVQATVTQKLEMRSVNPTTEEEQKWENYTKRKRYFENQTETPGGKHQEKEDSSIVRALKFKIQHLDQLAAEGDQSKNKVSTRHSTRERKKKQLYPMEKYTYSKLLPNYSAELKKEPYVPELEIGDTRYGELEQRLLPSEMKAEVP</sequence>
<accession>A0A1S3HXP6</accession>
<keyword evidence="1" id="KW-0175">Coiled coil</keyword>
<feature type="region of interest" description="Disordered" evidence="2">
    <location>
        <begin position="2008"/>
        <end position="2030"/>
    </location>
</feature>
<feature type="domain" description="Putative Dachshund-homology" evidence="3">
    <location>
        <begin position="1386"/>
        <end position="1473"/>
    </location>
</feature>
<dbReference type="OrthoDB" id="6116992at2759"/>
<feature type="compositionally biased region" description="Basic and acidic residues" evidence="2">
    <location>
        <begin position="562"/>
        <end position="583"/>
    </location>
</feature>
<evidence type="ECO:0000313" key="6">
    <source>
        <dbReference type="RefSeq" id="XP_013389845.1"/>
    </source>
</evidence>
<feature type="region of interest" description="Disordered" evidence="2">
    <location>
        <begin position="35"/>
        <end position="68"/>
    </location>
</feature>
<protein>
    <submittedName>
        <fullName evidence="5 6">Uncharacterized protein LOC106158434 isoform X2</fullName>
    </submittedName>
</protein>
<keyword evidence="4" id="KW-1185">Reference proteome</keyword>
<evidence type="ECO:0000259" key="3">
    <source>
        <dbReference type="Pfam" id="PF25867"/>
    </source>
</evidence>
<name>A0A1S3HXP6_LINAN</name>
<feature type="region of interest" description="Disordered" evidence="2">
    <location>
        <begin position="1044"/>
        <end position="1075"/>
    </location>
</feature>
<feature type="region of interest" description="Disordered" evidence="2">
    <location>
        <begin position="553"/>
        <end position="652"/>
    </location>
</feature>
<feature type="compositionally biased region" description="Polar residues" evidence="2">
    <location>
        <begin position="59"/>
        <end position="68"/>
    </location>
</feature>
<feature type="compositionally biased region" description="Basic and acidic residues" evidence="2">
    <location>
        <begin position="35"/>
        <end position="50"/>
    </location>
</feature>
<dbReference type="GeneID" id="106158434"/>
<proteinExistence type="predicted"/>
<feature type="compositionally biased region" description="Basic residues" evidence="2">
    <location>
        <begin position="1798"/>
        <end position="1813"/>
    </location>
</feature>
<evidence type="ECO:0000256" key="1">
    <source>
        <dbReference type="SAM" id="Coils"/>
    </source>
</evidence>
<feature type="coiled-coil region" evidence="1">
    <location>
        <begin position="1756"/>
        <end position="1783"/>
    </location>
</feature>
<feature type="compositionally biased region" description="Basic and acidic residues" evidence="2">
    <location>
        <begin position="276"/>
        <end position="286"/>
    </location>
</feature>
<feature type="compositionally biased region" description="Polar residues" evidence="2">
    <location>
        <begin position="99"/>
        <end position="109"/>
    </location>
</feature>
<feature type="compositionally biased region" description="Basic and acidic residues" evidence="2">
    <location>
        <begin position="1511"/>
        <end position="1520"/>
    </location>
</feature>